<evidence type="ECO:0000313" key="3">
    <source>
        <dbReference type="Proteomes" id="UP001304243"/>
    </source>
</evidence>
<accession>A0AAN7DLE7</accession>
<dbReference type="Pfam" id="PF13966">
    <property type="entry name" value="zf-RVT"/>
    <property type="match status" value="1"/>
</dbReference>
<dbReference type="SUPFAM" id="SSF56672">
    <property type="entry name" value="DNA/RNA polymerases"/>
    <property type="match status" value="1"/>
</dbReference>
<evidence type="ECO:0000259" key="1">
    <source>
        <dbReference type="PROSITE" id="PS50878"/>
    </source>
</evidence>
<comment type="caution">
    <text evidence="2">The sequence shown here is derived from an EMBL/GenBank/DDBJ whole genome shotgun (WGS) entry which is preliminary data.</text>
</comment>
<keyword evidence="2" id="KW-0808">Transferase</keyword>
<reference evidence="2 3" key="1">
    <citation type="submission" date="2022-11" db="EMBL/GenBank/DDBJ databases">
        <title>Mucor velutinosus strain NIH1002 WGS.</title>
        <authorList>
            <person name="Subramanian P."/>
            <person name="Mullikin J.C."/>
            <person name="Segre J.A."/>
            <person name="Zelazny A.M."/>
        </authorList>
    </citation>
    <scope>NUCLEOTIDE SEQUENCE [LARGE SCALE GENOMIC DNA]</scope>
    <source>
        <strain evidence="2 3">NIH1002</strain>
    </source>
</reference>
<dbReference type="GeneID" id="89953463"/>
<dbReference type="Gene3D" id="3.60.10.10">
    <property type="entry name" value="Endonuclease/exonuclease/phosphatase"/>
    <property type="match status" value="1"/>
</dbReference>
<dbReference type="InterPro" id="IPR043502">
    <property type="entry name" value="DNA/RNA_pol_sf"/>
</dbReference>
<dbReference type="EMBL" id="JASEJX010000012">
    <property type="protein sequence ID" value="KAK4519541.1"/>
    <property type="molecule type" value="Genomic_DNA"/>
</dbReference>
<name>A0AAN7DLE7_9FUNG</name>
<keyword evidence="2" id="KW-0328">Glycosyltransferase</keyword>
<feature type="domain" description="Reverse transcriptase" evidence="1">
    <location>
        <begin position="527"/>
        <end position="813"/>
    </location>
</feature>
<dbReference type="GO" id="GO:0016757">
    <property type="term" value="F:glycosyltransferase activity"/>
    <property type="evidence" value="ECO:0007669"/>
    <property type="project" value="UniProtKB-KW"/>
</dbReference>
<dbReference type="InterPro" id="IPR036691">
    <property type="entry name" value="Endo/exonu/phosph_ase_sf"/>
</dbReference>
<sequence length="1332" mass="152134">MDILCLQETYSSDPAVQDRLDMQLQAKTSIWTHYCGVVSLNPAIQLDDAYVSNNGRLIICTVSHANHLFRPFRLMNIYAPATYHARYDFYADLLQLPFFQSLLLNLSTHSFNFPSETPDMIVGDFNYNFRHFPATSIQDGLQNPSFIRNLHLNYHHPSDPSLIVPDALEDSFTSPHLDSNDPSNMPPATRAQWLWHAMLQHHYRECSHRLQPDPPIPTFHGAGYRSTIDYMYVAPSLTNFVHTSTVDFIAPQWTDHAMLSIHLRMRLNNHGRGLWRANPRLADNSFFVNQLYKRLDDFHRDLASNPFPASPQVLWDDIKSLTRSLAQKIGRKQAEWRRRQLRQLQSKRNRILRAYKSTAILNDRLPTIEKAISALQQEMVEHQALRSGLRWREKGETSAGFLKALSTHRELQRALPSLKDPSTGTCYVSQTEKEQAVHSFYSRLYTPTTVNQRDIQFFTNMIPASHRLSDDSHESLCTPFTLNDILDGLSRSPTQSSPGIDGLPYQILRLLFKHPSTASIGIRVFNDALLHDTFPASWSQTSLVLLPKKGDLSFLKNWRPISLINTDAKTFTRLLNSRLMSHLADKISIQQMGFMPDRFIAEQGLILQCMQTVATRNKLTSIALLLDQEKAYDRIHFSYLQAMMDAFNIPQTLIIAIINLFSATQIQPNVNGFLVAPLPQLRGLRQGDPLSPLLFNIAFDPFLRAIHNDSRISGFSFPPDPISGSQPPVVKVLAYADDTLVTLNNPSEFAALEDLLGKYMSASNASLNYNKTEALSLSGSNHPHWVQFLASKGITSWHDRSSLTALKYLGYPIHANRQQRTSFVSALISNISRSCQLHSCRNLTYRGRVTVVNSLILSKLWHVLRLVTFTKSEFNKIRQIITSFINRNSKISRFSFDTLILPRSQGGLNLINPARQAQALQWRWIHPLLHPTQPSPSLMPSIPILRSTLSMCLGSTRFPSYHWSLLFPQCRPSGLPSFGPVANIIIAVDSIIRNFSFCSVPIPVILRLPFTSLLQHALPPSHPFASTFSPPSVILADHLTLRQDLFGSDIFDYNSTSNTIVFKESFEHLPHPHCSRRAINFIHDQYLFLNTFTLNTMLTNIPRPLPTTDQLSTSSILTLDSLHSLLLSMISSHFDLDFQQFHPVPATTTGYKSLPSYHVPPKPPSVLSSAKWKRLWSLRIPLNARNTWFRILHNKVATRDILHERQPHIHHPFCRICHSSTETLEHFLFACPHKRSFWSSALSIYMPPLISQNSYQNFQKFLLFEHNPSRQDHSIYPNLSAYQVFACMLQTIWYHHYQFTFQDKPFLPSILLSSLRSSLDTLHFQETLDQSP</sequence>
<proteinExistence type="predicted"/>
<dbReference type="RefSeq" id="XP_064686207.1">
    <property type="nucleotide sequence ID" value="XM_064829005.1"/>
</dbReference>
<organism evidence="2 3">
    <name type="scientific">Mucor velutinosus</name>
    <dbReference type="NCBI Taxonomy" id="708070"/>
    <lineage>
        <taxon>Eukaryota</taxon>
        <taxon>Fungi</taxon>
        <taxon>Fungi incertae sedis</taxon>
        <taxon>Mucoromycota</taxon>
        <taxon>Mucoromycotina</taxon>
        <taxon>Mucoromycetes</taxon>
        <taxon>Mucorales</taxon>
        <taxon>Mucorineae</taxon>
        <taxon>Mucoraceae</taxon>
        <taxon>Mucor</taxon>
    </lineage>
</organism>
<dbReference type="CDD" id="cd01650">
    <property type="entry name" value="RT_nLTR_like"/>
    <property type="match status" value="1"/>
</dbReference>
<dbReference type="SUPFAM" id="SSF56219">
    <property type="entry name" value="DNase I-like"/>
    <property type="match status" value="1"/>
</dbReference>
<dbReference type="PANTHER" id="PTHR19446">
    <property type="entry name" value="REVERSE TRANSCRIPTASES"/>
    <property type="match status" value="1"/>
</dbReference>
<dbReference type="Pfam" id="PF00078">
    <property type="entry name" value="RVT_1"/>
    <property type="match status" value="1"/>
</dbReference>
<dbReference type="PROSITE" id="PS50878">
    <property type="entry name" value="RT_POL"/>
    <property type="match status" value="1"/>
</dbReference>
<protein>
    <submittedName>
        <fullName evidence="2">Dolichol-phosphate mannosyltransferase subunit 3</fullName>
    </submittedName>
</protein>
<dbReference type="InterPro" id="IPR000477">
    <property type="entry name" value="RT_dom"/>
</dbReference>
<dbReference type="InterPro" id="IPR026960">
    <property type="entry name" value="RVT-Znf"/>
</dbReference>
<gene>
    <name evidence="2" type="ORF">ATC70_009777</name>
</gene>
<keyword evidence="3" id="KW-1185">Reference proteome</keyword>
<dbReference type="Proteomes" id="UP001304243">
    <property type="component" value="Unassembled WGS sequence"/>
</dbReference>
<evidence type="ECO:0000313" key="2">
    <source>
        <dbReference type="EMBL" id="KAK4519541.1"/>
    </source>
</evidence>